<dbReference type="PROSITE" id="PS00211">
    <property type="entry name" value="ABC_TRANSPORTER_1"/>
    <property type="match status" value="1"/>
</dbReference>
<name>A0A090MLW1_AFIFE</name>
<evidence type="ECO:0000256" key="4">
    <source>
        <dbReference type="ARBA" id="ARBA00024722"/>
    </source>
</evidence>
<evidence type="ECO:0000259" key="5">
    <source>
        <dbReference type="PROSITE" id="PS50893"/>
    </source>
</evidence>
<comment type="caution">
    <text evidence="6">The sequence shown here is derived from an EMBL/GenBank/DDBJ whole genome shotgun (WGS) entry which is preliminary data.</text>
</comment>
<keyword evidence="2" id="KW-0547">Nucleotide-binding</keyword>
<proteinExistence type="inferred from homology"/>
<dbReference type="SMART" id="SM00382">
    <property type="entry name" value="AAA"/>
    <property type="match status" value="1"/>
</dbReference>
<dbReference type="GO" id="GO:0016887">
    <property type="term" value="F:ATP hydrolysis activity"/>
    <property type="evidence" value="ECO:0007669"/>
    <property type="project" value="InterPro"/>
</dbReference>
<dbReference type="PROSITE" id="PS50893">
    <property type="entry name" value="ABC_TRANSPORTER_2"/>
    <property type="match status" value="1"/>
</dbReference>
<comment type="similarity">
    <text evidence="1">Belongs to the ABC transporter superfamily.</text>
</comment>
<dbReference type="GO" id="GO:0022857">
    <property type="term" value="F:transmembrane transporter activity"/>
    <property type="evidence" value="ECO:0007669"/>
    <property type="project" value="TreeGrafter"/>
</dbReference>
<organism evidence="6 7">
    <name type="scientific">Afipia felis</name>
    <name type="common">Cat scratch disease bacillus</name>
    <dbReference type="NCBI Taxonomy" id="1035"/>
    <lineage>
        <taxon>Bacteria</taxon>
        <taxon>Pseudomonadati</taxon>
        <taxon>Pseudomonadota</taxon>
        <taxon>Alphaproteobacteria</taxon>
        <taxon>Hyphomicrobiales</taxon>
        <taxon>Nitrobacteraceae</taxon>
        <taxon>Afipia</taxon>
    </lineage>
</organism>
<dbReference type="InterPro" id="IPR015854">
    <property type="entry name" value="ABC_transpr_LolD-like"/>
</dbReference>
<comment type="function">
    <text evidence="4">Involved in beta-(1--&gt;2)glucan export. Transmembrane domains (TMD) form a pore in the inner membrane and the ATP-binding domain (NBD) is responsible for energy generation.</text>
</comment>
<dbReference type="STRING" id="1035.BN961_00044"/>
<dbReference type="InterPro" id="IPR003593">
    <property type="entry name" value="AAA+_ATPase"/>
</dbReference>
<dbReference type="AlphaFoldDB" id="A0A090MLW1"/>
<dbReference type="Proteomes" id="UP000035762">
    <property type="component" value="Unassembled WGS sequence"/>
</dbReference>
<accession>A0A090MLW1</accession>
<evidence type="ECO:0000256" key="1">
    <source>
        <dbReference type="ARBA" id="ARBA00005417"/>
    </source>
</evidence>
<protein>
    <submittedName>
        <fullName evidence="6">ABC transporter ATP-binding protein/MT1014</fullName>
    </submittedName>
</protein>
<keyword evidence="7" id="KW-1185">Reference proteome</keyword>
<evidence type="ECO:0000256" key="3">
    <source>
        <dbReference type="ARBA" id="ARBA00022840"/>
    </source>
</evidence>
<feature type="domain" description="ABC transporter" evidence="5">
    <location>
        <begin position="69"/>
        <end position="289"/>
    </location>
</feature>
<dbReference type="InterPro" id="IPR027417">
    <property type="entry name" value="P-loop_NTPase"/>
</dbReference>
<keyword evidence="3 6" id="KW-0067">ATP-binding</keyword>
<dbReference type="Gene3D" id="3.40.50.300">
    <property type="entry name" value="P-loop containing nucleotide triphosphate hydrolases"/>
    <property type="match status" value="1"/>
</dbReference>
<dbReference type="Pfam" id="PF00005">
    <property type="entry name" value="ABC_tran"/>
    <property type="match status" value="1"/>
</dbReference>
<dbReference type="PANTHER" id="PTHR24220:SF685">
    <property type="entry name" value="ABC TRANSPORTER RELATED"/>
    <property type="match status" value="1"/>
</dbReference>
<dbReference type="InterPro" id="IPR003439">
    <property type="entry name" value="ABC_transporter-like_ATP-bd"/>
</dbReference>
<evidence type="ECO:0000313" key="6">
    <source>
        <dbReference type="EMBL" id="CEG06674.1"/>
    </source>
</evidence>
<sequence>MILDVLEMRRRDGAAALIATHSQAIAAQATRIVRIVDGRIIAADVPAATDGVPKVNRSIREQRDGAILVAAHDLSRSFASDDRSFRAISSVDFSIRAGQSIALVGRSGSGKSTLLNLMAGLVDADQPGSMSWPGFDESRPLRPQQIAMVFQAPSLIPALSVIENVRLPLELAGSNSVDFLDPMQVLHSLSISDLAEKLPDQLSGGQMQRVAIARALVTRPKLLLADEPTGQLDRATAHEVVGALLKAVAAIGATLVVATHDQAVAVEMEEQWTIERGRLAVSPNERDAA</sequence>
<dbReference type="SUPFAM" id="SSF52540">
    <property type="entry name" value="P-loop containing nucleoside triphosphate hydrolases"/>
    <property type="match status" value="1"/>
</dbReference>
<dbReference type="PANTHER" id="PTHR24220">
    <property type="entry name" value="IMPORT ATP-BINDING PROTEIN"/>
    <property type="match status" value="1"/>
</dbReference>
<reference evidence="6 7" key="1">
    <citation type="journal article" date="2014" name="Genome Announc.">
        <title>Genome Sequence of Afipia felis Strain 76713, Isolated in Hospital Water Using an Amoeba Co-Culture Procedure.</title>
        <authorList>
            <person name="Benamar S."/>
            <person name="La Scola B."/>
            <person name="Croce O."/>
        </authorList>
    </citation>
    <scope>NUCLEOTIDE SEQUENCE [LARGE SCALE GENOMIC DNA]</scope>
    <source>
        <strain evidence="6 7">76713</strain>
    </source>
</reference>
<gene>
    <name evidence="6" type="ORF">BN961_00044</name>
</gene>
<dbReference type="GO" id="GO:0005886">
    <property type="term" value="C:plasma membrane"/>
    <property type="evidence" value="ECO:0007669"/>
    <property type="project" value="TreeGrafter"/>
</dbReference>
<dbReference type="EMBL" id="CCAZ020000001">
    <property type="protein sequence ID" value="CEG06674.1"/>
    <property type="molecule type" value="Genomic_DNA"/>
</dbReference>
<dbReference type="GO" id="GO:0005524">
    <property type="term" value="F:ATP binding"/>
    <property type="evidence" value="ECO:0007669"/>
    <property type="project" value="UniProtKB-KW"/>
</dbReference>
<evidence type="ECO:0000313" key="7">
    <source>
        <dbReference type="Proteomes" id="UP000035762"/>
    </source>
</evidence>
<dbReference type="RefSeq" id="WP_244469006.1">
    <property type="nucleotide sequence ID" value="NZ_CCAZ020000001.1"/>
</dbReference>
<dbReference type="InterPro" id="IPR017871">
    <property type="entry name" value="ABC_transporter-like_CS"/>
</dbReference>
<evidence type="ECO:0000256" key="2">
    <source>
        <dbReference type="ARBA" id="ARBA00022741"/>
    </source>
</evidence>